<gene>
    <name evidence="1" type="ORF">POCTA_138.1.T0670103</name>
</gene>
<organism evidence="1 2">
    <name type="scientific">Paramecium octaurelia</name>
    <dbReference type="NCBI Taxonomy" id="43137"/>
    <lineage>
        <taxon>Eukaryota</taxon>
        <taxon>Sar</taxon>
        <taxon>Alveolata</taxon>
        <taxon>Ciliophora</taxon>
        <taxon>Intramacronucleata</taxon>
        <taxon>Oligohymenophorea</taxon>
        <taxon>Peniculida</taxon>
        <taxon>Parameciidae</taxon>
        <taxon>Paramecium</taxon>
    </lineage>
</organism>
<sequence>MKKQVEWQQELDRIYLKKVINNIMRMSIIIKKSKCTFQKPFSKYQPTEQEQNYETGFIFISQFNRFIKRCFSVFNDKRYQRLIFDQIFKQKKQNKVSKRKRHQYIQTFSKCGLVFFITQDIISHFIIISFKSQILLKTISWKMILFLKNQFFELVTVNTNRYYHQKECKIDSMVEGLELRIIKFIYLGIKIIVYYDLE</sequence>
<dbReference type="Proteomes" id="UP000683925">
    <property type="component" value="Unassembled WGS sequence"/>
</dbReference>
<evidence type="ECO:0000313" key="1">
    <source>
        <dbReference type="EMBL" id="CAD8176465.1"/>
    </source>
</evidence>
<comment type="caution">
    <text evidence="1">The sequence shown here is derived from an EMBL/GenBank/DDBJ whole genome shotgun (WGS) entry which is preliminary data.</text>
</comment>
<reference evidence="1" key="1">
    <citation type="submission" date="2021-01" db="EMBL/GenBank/DDBJ databases">
        <authorList>
            <consortium name="Genoscope - CEA"/>
            <person name="William W."/>
        </authorList>
    </citation>
    <scope>NUCLEOTIDE SEQUENCE</scope>
</reference>
<name>A0A8S1VJU7_PAROT</name>
<proteinExistence type="predicted"/>
<dbReference type="EMBL" id="CAJJDP010000066">
    <property type="protein sequence ID" value="CAD8176465.1"/>
    <property type="molecule type" value="Genomic_DNA"/>
</dbReference>
<keyword evidence="2" id="KW-1185">Reference proteome</keyword>
<accession>A0A8S1VJU7</accession>
<dbReference type="AlphaFoldDB" id="A0A8S1VJU7"/>
<evidence type="ECO:0000313" key="2">
    <source>
        <dbReference type="Proteomes" id="UP000683925"/>
    </source>
</evidence>
<protein>
    <submittedName>
        <fullName evidence="1">Uncharacterized protein</fullName>
    </submittedName>
</protein>